<dbReference type="OrthoDB" id="3890746at2759"/>
<name>A0A395HC27_9EURO</name>
<dbReference type="GeneID" id="37228149"/>
<accession>A0A395HC27</accession>
<feature type="transmembrane region" description="Helical" evidence="2">
    <location>
        <begin position="124"/>
        <end position="146"/>
    </location>
</feature>
<dbReference type="AlphaFoldDB" id="A0A395HC27"/>
<feature type="transmembrane region" description="Helical" evidence="2">
    <location>
        <begin position="86"/>
        <end position="112"/>
    </location>
</feature>
<sequence>MTSITSSQTTFTTTISTTNTAASIEAESKFLARSHHLRHTRLLLATLTFLTSIPTIVCEAIALHHYRQTSPYTRIWLYLWPINLDLRPTIALLACGCVIAFQNLLYVVTAVLPSPHPHIRRLNLLAAATALSGFIAAVVGVIFVIYHPGARTTIGFSSTETLHEWTCKFEEIRSENGTVVGNATAPVHFRRDCEVTTAAFGLLNVLLGLEVVMGVVVGLGWWVERRVGRLRGIGLGGERRDEKKGVVMVVEEEEEERGREMSLGGGSVGEVGRYPGT</sequence>
<evidence type="ECO:0000313" key="3">
    <source>
        <dbReference type="EMBL" id="RAL05477.1"/>
    </source>
</evidence>
<dbReference type="RefSeq" id="XP_025579804.1">
    <property type="nucleotide sequence ID" value="XM_025723284.1"/>
</dbReference>
<dbReference type="Proteomes" id="UP000249402">
    <property type="component" value="Unassembled WGS sequence"/>
</dbReference>
<feature type="transmembrane region" description="Helical" evidence="2">
    <location>
        <begin position="42"/>
        <end position="66"/>
    </location>
</feature>
<feature type="transmembrane region" description="Helical" evidence="2">
    <location>
        <begin position="198"/>
        <end position="223"/>
    </location>
</feature>
<evidence type="ECO:0000256" key="2">
    <source>
        <dbReference type="SAM" id="Phobius"/>
    </source>
</evidence>
<dbReference type="VEuPathDB" id="FungiDB:BO80DRAFT_478486"/>
<organism evidence="3 4">
    <name type="scientific">Aspergillus ibericus CBS 121593</name>
    <dbReference type="NCBI Taxonomy" id="1448316"/>
    <lineage>
        <taxon>Eukaryota</taxon>
        <taxon>Fungi</taxon>
        <taxon>Dikarya</taxon>
        <taxon>Ascomycota</taxon>
        <taxon>Pezizomycotina</taxon>
        <taxon>Eurotiomycetes</taxon>
        <taxon>Eurotiomycetidae</taxon>
        <taxon>Eurotiales</taxon>
        <taxon>Aspergillaceae</taxon>
        <taxon>Aspergillus</taxon>
        <taxon>Aspergillus subgen. Circumdati</taxon>
    </lineage>
</organism>
<proteinExistence type="predicted"/>
<dbReference type="EMBL" id="KZ824421">
    <property type="protein sequence ID" value="RAL05477.1"/>
    <property type="molecule type" value="Genomic_DNA"/>
</dbReference>
<evidence type="ECO:0000256" key="1">
    <source>
        <dbReference type="SAM" id="MobiDB-lite"/>
    </source>
</evidence>
<keyword evidence="4" id="KW-1185">Reference proteome</keyword>
<keyword evidence="2" id="KW-0472">Membrane</keyword>
<evidence type="ECO:0008006" key="5">
    <source>
        <dbReference type="Google" id="ProtNLM"/>
    </source>
</evidence>
<keyword evidence="2" id="KW-0812">Transmembrane</keyword>
<reference evidence="3 4" key="1">
    <citation type="submission" date="2018-02" db="EMBL/GenBank/DDBJ databases">
        <title>The genomes of Aspergillus section Nigri reveals drivers in fungal speciation.</title>
        <authorList>
            <consortium name="DOE Joint Genome Institute"/>
            <person name="Vesth T.C."/>
            <person name="Nybo J."/>
            <person name="Theobald S."/>
            <person name="Brandl J."/>
            <person name="Frisvad J.C."/>
            <person name="Nielsen K.F."/>
            <person name="Lyhne E.K."/>
            <person name="Kogle M.E."/>
            <person name="Kuo A."/>
            <person name="Riley R."/>
            <person name="Clum A."/>
            <person name="Nolan M."/>
            <person name="Lipzen A."/>
            <person name="Salamov A."/>
            <person name="Henrissat B."/>
            <person name="Wiebenga A."/>
            <person name="De vries R.P."/>
            <person name="Grigoriev I.V."/>
            <person name="Mortensen U.H."/>
            <person name="Andersen M.R."/>
            <person name="Baker S.E."/>
        </authorList>
    </citation>
    <scope>NUCLEOTIDE SEQUENCE [LARGE SCALE GENOMIC DNA]</scope>
    <source>
        <strain evidence="3 4">CBS 121593</strain>
    </source>
</reference>
<feature type="region of interest" description="Disordered" evidence="1">
    <location>
        <begin position="254"/>
        <end position="277"/>
    </location>
</feature>
<keyword evidence="2" id="KW-1133">Transmembrane helix</keyword>
<gene>
    <name evidence="3" type="ORF">BO80DRAFT_478486</name>
</gene>
<protein>
    <recommendedName>
        <fullName evidence="5">MARVEL domain-containing protein</fullName>
    </recommendedName>
</protein>
<evidence type="ECO:0000313" key="4">
    <source>
        <dbReference type="Proteomes" id="UP000249402"/>
    </source>
</evidence>